<sequence length="245" mass="25129">MQALKRLLAILDIVAATGAASPAEIAAQMDLPFSTVARLTRQLAEEGLLVRGGESSRYEIGWRIFDLAAAGQGSFDLGAAAVPVMTGLRDRCAETVSLHVRSGDQRVCVAAVQSEAELRRVVDPGSVQGLVDTTGGEVLLAGEVDGEASAAVGRLDLSPDDVDALAVRLASIRARGYSVGVNEKLGITAISVPVEHAGRTAAVLSVSGPMFRFSSNAAEGLAADMIDVAAHIARLIPGGPGHAAP</sequence>
<evidence type="ECO:0000259" key="5">
    <source>
        <dbReference type="PROSITE" id="PS51078"/>
    </source>
</evidence>
<evidence type="ECO:0000256" key="3">
    <source>
        <dbReference type="ARBA" id="ARBA00023163"/>
    </source>
</evidence>
<keyword evidence="7" id="KW-1185">Reference proteome</keyword>
<dbReference type="SMART" id="SM00346">
    <property type="entry name" value="HTH_ICLR"/>
    <property type="match status" value="1"/>
</dbReference>
<dbReference type="SUPFAM" id="SSF55781">
    <property type="entry name" value="GAF domain-like"/>
    <property type="match status" value="1"/>
</dbReference>
<organism evidence="6 7">
    <name type="scientific">Gordonia humi</name>
    <dbReference type="NCBI Taxonomy" id="686429"/>
    <lineage>
        <taxon>Bacteria</taxon>
        <taxon>Bacillati</taxon>
        <taxon>Actinomycetota</taxon>
        <taxon>Actinomycetes</taxon>
        <taxon>Mycobacteriales</taxon>
        <taxon>Gordoniaceae</taxon>
        <taxon>Gordonia</taxon>
    </lineage>
</organism>
<evidence type="ECO:0000313" key="6">
    <source>
        <dbReference type="EMBL" id="MBB4134917.1"/>
    </source>
</evidence>
<dbReference type="SUPFAM" id="SSF46785">
    <property type="entry name" value="Winged helix' DNA-binding domain"/>
    <property type="match status" value="1"/>
</dbReference>
<dbReference type="InterPro" id="IPR005471">
    <property type="entry name" value="Tscrpt_reg_IclR_N"/>
</dbReference>
<keyword evidence="3" id="KW-0804">Transcription</keyword>
<evidence type="ECO:0000313" key="7">
    <source>
        <dbReference type="Proteomes" id="UP000551501"/>
    </source>
</evidence>
<dbReference type="Gene3D" id="3.30.450.40">
    <property type="match status" value="1"/>
</dbReference>
<dbReference type="PROSITE" id="PS51077">
    <property type="entry name" value="HTH_ICLR"/>
    <property type="match status" value="1"/>
</dbReference>
<dbReference type="Gene3D" id="1.10.10.10">
    <property type="entry name" value="Winged helix-like DNA-binding domain superfamily/Winged helix DNA-binding domain"/>
    <property type="match status" value="1"/>
</dbReference>
<reference evidence="6 7" key="1">
    <citation type="submission" date="2020-08" db="EMBL/GenBank/DDBJ databases">
        <title>Sequencing the genomes of 1000 actinobacteria strains.</title>
        <authorList>
            <person name="Klenk H.-P."/>
        </authorList>
    </citation>
    <scope>NUCLEOTIDE SEQUENCE [LARGE SCALE GENOMIC DNA]</scope>
    <source>
        <strain evidence="6 7">DSM 45298</strain>
    </source>
</reference>
<keyword evidence="1" id="KW-0805">Transcription regulation</keyword>
<evidence type="ECO:0000256" key="2">
    <source>
        <dbReference type="ARBA" id="ARBA00023125"/>
    </source>
</evidence>
<dbReference type="AlphaFoldDB" id="A0A840F5V2"/>
<evidence type="ECO:0000256" key="1">
    <source>
        <dbReference type="ARBA" id="ARBA00023015"/>
    </source>
</evidence>
<dbReference type="InterPro" id="IPR050707">
    <property type="entry name" value="HTH_MetabolicPath_Reg"/>
</dbReference>
<comment type="caution">
    <text evidence="6">The sequence shown here is derived from an EMBL/GenBank/DDBJ whole genome shotgun (WGS) entry which is preliminary data.</text>
</comment>
<dbReference type="InterPro" id="IPR036388">
    <property type="entry name" value="WH-like_DNA-bd_sf"/>
</dbReference>
<dbReference type="GO" id="GO:0003677">
    <property type="term" value="F:DNA binding"/>
    <property type="evidence" value="ECO:0007669"/>
    <property type="project" value="UniProtKB-KW"/>
</dbReference>
<protein>
    <submittedName>
        <fullName evidence="6">DNA-binding IclR family transcriptional regulator</fullName>
    </submittedName>
</protein>
<proteinExistence type="predicted"/>
<dbReference type="PANTHER" id="PTHR30136">
    <property type="entry name" value="HELIX-TURN-HELIX TRANSCRIPTIONAL REGULATOR, ICLR FAMILY"/>
    <property type="match status" value="1"/>
</dbReference>
<keyword evidence="2 6" id="KW-0238">DNA-binding</keyword>
<evidence type="ECO:0000259" key="4">
    <source>
        <dbReference type="PROSITE" id="PS51077"/>
    </source>
</evidence>
<name>A0A840F5V2_9ACTN</name>
<dbReference type="Pfam" id="PF09339">
    <property type="entry name" value="HTH_IclR"/>
    <property type="match status" value="1"/>
</dbReference>
<dbReference type="InterPro" id="IPR036390">
    <property type="entry name" value="WH_DNA-bd_sf"/>
</dbReference>
<dbReference type="InterPro" id="IPR029016">
    <property type="entry name" value="GAF-like_dom_sf"/>
</dbReference>
<dbReference type="PANTHER" id="PTHR30136:SF39">
    <property type="entry name" value="TRANSCRIPTIONAL REGULATORY PROTEIN"/>
    <property type="match status" value="1"/>
</dbReference>
<dbReference type="Proteomes" id="UP000551501">
    <property type="component" value="Unassembled WGS sequence"/>
</dbReference>
<dbReference type="GO" id="GO:0045892">
    <property type="term" value="P:negative regulation of DNA-templated transcription"/>
    <property type="evidence" value="ECO:0007669"/>
    <property type="project" value="TreeGrafter"/>
</dbReference>
<dbReference type="PROSITE" id="PS51078">
    <property type="entry name" value="ICLR_ED"/>
    <property type="match status" value="1"/>
</dbReference>
<dbReference type="Pfam" id="PF01614">
    <property type="entry name" value="IclR_C"/>
    <property type="match status" value="1"/>
</dbReference>
<feature type="domain" description="IclR-ED" evidence="5">
    <location>
        <begin position="63"/>
        <end position="238"/>
    </location>
</feature>
<accession>A0A840F5V2</accession>
<feature type="domain" description="HTH iclR-type" evidence="4">
    <location>
        <begin position="1"/>
        <end position="62"/>
    </location>
</feature>
<dbReference type="RefSeq" id="WP_183370027.1">
    <property type="nucleotide sequence ID" value="NZ_BAABHL010000037.1"/>
</dbReference>
<dbReference type="GO" id="GO:0003700">
    <property type="term" value="F:DNA-binding transcription factor activity"/>
    <property type="evidence" value="ECO:0007669"/>
    <property type="project" value="TreeGrafter"/>
</dbReference>
<dbReference type="InterPro" id="IPR014757">
    <property type="entry name" value="Tscrpt_reg_IclR_C"/>
</dbReference>
<dbReference type="EMBL" id="JACIFP010000001">
    <property type="protein sequence ID" value="MBB4134917.1"/>
    <property type="molecule type" value="Genomic_DNA"/>
</dbReference>
<gene>
    <name evidence="6" type="ORF">BKA16_001469</name>
</gene>